<proteinExistence type="predicted"/>
<protein>
    <submittedName>
        <fullName evidence="1">Uncharacterized protein</fullName>
    </submittedName>
</protein>
<accession>A0ACC2U8C9</accession>
<name>A0ACC2U8C9_9FUNG</name>
<gene>
    <name evidence="1" type="ORF">DSO57_1038329</name>
</gene>
<evidence type="ECO:0000313" key="1">
    <source>
        <dbReference type="EMBL" id="KAJ9083075.1"/>
    </source>
</evidence>
<dbReference type="EMBL" id="QTSX02001184">
    <property type="protein sequence ID" value="KAJ9083075.1"/>
    <property type="molecule type" value="Genomic_DNA"/>
</dbReference>
<reference evidence="1" key="1">
    <citation type="submission" date="2022-04" db="EMBL/GenBank/DDBJ databases">
        <title>Genome of the entomopathogenic fungus Entomophthora muscae.</title>
        <authorList>
            <person name="Elya C."/>
            <person name="Lovett B.R."/>
            <person name="Lee E."/>
            <person name="Macias A.M."/>
            <person name="Hajek A.E."/>
            <person name="De Bivort B.L."/>
            <person name="Kasson M.T."/>
            <person name="De Fine Licht H.H."/>
            <person name="Stajich J.E."/>
        </authorList>
    </citation>
    <scope>NUCLEOTIDE SEQUENCE</scope>
    <source>
        <strain evidence="1">Berkeley</strain>
    </source>
</reference>
<sequence>MNGFRNFPSGTSRVSRFVSFHFTLNQHFFACDFQPSNQLPYASPQVVSMAETITPTPSEHRHRRFDVQGFIQVPIHPDSTEPK</sequence>
<evidence type="ECO:0000313" key="2">
    <source>
        <dbReference type="Proteomes" id="UP001165960"/>
    </source>
</evidence>
<comment type="caution">
    <text evidence="1">The sequence shown here is derived from an EMBL/GenBank/DDBJ whole genome shotgun (WGS) entry which is preliminary data.</text>
</comment>
<keyword evidence="2" id="KW-1185">Reference proteome</keyword>
<organism evidence="1 2">
    <name type="scientific">Entomophthora muscae</name>
    <dbReference type="NCBI Taxonomy" id="34485"/>
    <lineage>
        <taxon>Eukaryota</taxon>
        <taxon>Fungi</taxon>
        <taxon>Fungi incertae sedis</taxon>
        <taxon>Zoopagomycota</taxon>
        <taxon>Entomophthoromycotina</taxon>
        <taxon>Entomophthoromycetes</taxon>
        <taxon>Entomophthorales</taxon>
        <taxon>Entomophthoraceae</taxon>
        <taxon>Entomophthora</taxon>
    </lineage>
</organism>
<dbReference type="Proteomes" id="UP001165960">
    <property type="component" value="Unassembled WGS sequence"/>
</dbReference>